<dbReference type="AlphaFoldDB" id="A0AA48HNN9"/>
<feature type="transmembrane region" description="Helical" evidence="1">
    <location>
        <begin position="134"/>
        <end position="153"/>
    </location>
</feature>
<evidence type="ECO:0000313" key="4">
    <source>
        <dbReference type="Proteomes" id="UP001333710"/>
    </source>
</evidence>
<dbReference type="CDD" id="cd00060">
    <property type="entry name" value="FHA"/>
    <property type="match status" value="1"/>
</dbReference>
<keyword evidence="4" id="KW-1185">Reference proteome</keyword>
<evidence type="ECO:0000259" key="2">
    <source>
        <dbReference type="PROSITE" id="PS50006"/>
    </source>
</evidence>
<dbReference type="EMBL" id="AP027272">
    <property type="protein sequence ID" value="BDX05862.1"/>
    <property type="molecule type" value="Genomic_DNA"/>
</dbReference>
<reference evidence="3" key="1">
    <citation type="submission" date="2023-01" db="EMBL/GenBank/DDBJ databases">
        <title>Complete genome sequence of Planctobacterium marinum strain Dej080120_11.</title>
        <authorList>
            <person name="Ueki S."/>
            <person name="Maruyama F."/>
        </authorList>
    </citation>
    <scope>NUCLEOTIDE SEQUENCE</scope>
    <source>
        <strain evidence="3">Dej080120_11</strain>
    </source>
</reference>
<dbReference type="RefSeq" id="WP_338291861.1">
    <property type="nucleotide sequence ID" value="NZ_AP027272.1"/>
</dbReference>
<keyword evidence="1" id="KW-1133">Transmembrane helix</keyword>
<dbReference type="Gene3D" id="2.40.10.10">
    <property type="entry name" value="Trypsin-like serine proteases"/>
    <property type="match status" value="2"/>
</dbReference>
<gene>
    <name evidence="3" type="ORF">MACH26_13830</name>
</gene>
<dbReference type="InterPro" id="IPR000253">
    <property type="entry name" value="FHA_dom"/>
</dbReference>
<sequence>MPIKIIGTNGHNAGRVFSFDEHKEVILFGRSDSADVRFPADNTLVSRQHLSLKLEHDRYKIVIRAENSAYVDGEEAYPGDELSFGEHRLVIGLPDSQEVFQLEVSSQDSDMAETQPAIKIKKSVRQQTQQLKKAYFWAFSLFAVVCTVGFIYLKHGSQSLHQQINALANASQTAIEKANFEQVLRNKRESVYLVAVQGPDTVEGVGTAWVVAKGVLATNAHVVEALEENLKENGATHKAVIISSKAPDYQLHEVTEMQIHPHYEAFASQHSHSNKVNFDGTWLDFVPSYDIGLLEVDKPELLAPVLPIASDAALLELDSGMAVGLIGFPQEGSVGGGINLLKPSAQVQMGHLTSVTDFFFTAQEKALNHLIQHNLPSHGGASGSPIFDTKGEVIAIHNAGNSTVVDNKRIKTGVGVNFAQRADLVKELLLDKVKINETQRFSYWQGKYAAYKTPIEIAVSNYKANLLAKGLDLTALSVQHSSETIADATMRDGFYWWESTLSLAERATEILITVESNSSAKVNLIWVDSSGADIARYENTFTFAHVSLSPDDEMVYEWLQFIGMDDTRLYVYSDQPNTVFKLSVFAM</sequence>
<evidence type="ECO:0000313" key="3">
    <source>
        <dbReference type="EMBL" id="BDX05862.1"/>
    </source>
</evidence>
<dbReference type="KEGG" id="pmaw:MACH26_13830"/>
<accession>A0AA48HNN9</accession>
<dbReference type="Pfam" id="PF00498">
    <property type="entry name" value="FHA"/>
    <property type="match status" value="1"/>
</dbReference>
<organism evidence="3 4">
    <name type="scientific">Planctobacterium marinum</name>
    <dbReference type="NCBI Taxonomy" id="1631968"/>
    <lineage>
        <taxon>Bacteria</taxon>
        <taxon>Pseudomonadati</taxon>
        <taxon>Pseudomonadota</taxon>
        <taxon>Gammaproteobacteria</taxon>
        <taxon>Alteromonadales</taxon>
        <taxon>Alteromonadaceae</taxon>
        <taxon>Planctobacterium</taxon>
    </lineage>
</organism>
<keyword evidence="1" id="KW-0812">Transmembrane</keyword>
<proteinExistence type="predicted"/>
<dbReference type="SUPFAM" id="SSF49879">
    <property type="entry name" value="SMAD/FHA domain"/>
    <property type="match status" value="1"/>
</dbReference>
<dbReference type="InterPro" id="IPR043504">
    <property type="entry name" value="Peptidase_S1_PA_chymotrypsin"/>
</dbReference>
<feature type="domain" description="FHA" evidence="2">
    <location>
        <begin position="26"/>
        <end position="76"/>
    </location>
</feature>
<dbReference type="Pfam" id="PF13365">
    <property type="entry name" value="Trypsin_2"/>
    <property type="match status" value="1"/>
</dbReference>
<name>A0AA48HNN9_9ALTE</name>
<keyword evidence="1" id="KW-0472">Membrane</keyword>
<dbReference type="PROSITE" id="PS50006">
    <property type="entry name" value="FHA_DOMAIN"/>
    <property type="match status" value="1"/>
</dbReference>
<evidence type="ECO:0000256" key="1">
    <source>
        <dbReference type="SAM" id="Phobius"/>
    </source>
</evidence>
<dbReference type="Proteomes" id="UP001333710">
    <property type="component" value="Chromosome"/>
</dbReference>
<dbReference type="SUPFAM" id="SSF50494">
    <property type="entry name" value="Trypsin-like serine proteases"/>
    <property type="match status" value="1"/>
</dbReference>
<protein>
    <recommendedName>
        <fullName evidence="2">FHA domain-containing protein</fullName>
    </recommendedName>
</protein>
<dbReference type="InterPro" id="IPR008984">
    <property type="entry name" value="SMAD_FHA_dom_sf"/>
</dbReference>
<dbReference type="InterPro" id="IPR009003">
    <property type="entry name" value="Peptidase_S1_PA"/>
</dbReference>
<dbReference type="Gene3D" id="2.60.200.20">
    <property type="match status" value="1"/>
</dbReference>